<dbReference type="InterPro" id="IPR006664">
    <property type="entry name" value="OMP_bac"/>
</dbReference>
<dbReference type="PANTHER" id="PTHR30329">
    <property type="entry name" value="STATOR ELEMENT OF FLAGELLAR MOTOR COMPLEX"/>
    <property type="match status" value="1"/>
</dbReference>
<feature type="compositionally biased region" description="Basic and acidic residues" evidence="5">
    <location>
        <begin position="35"/>
        <end position="53"/>
    </location>
</feature>
<evidence type="ECO:0000313" key="7">
    <source>
        <dbReference type="EMBL" id="EJF53360.1"/>
    </source>
</evidence>
<gene>
    <name evidence="7" type="ORF">SapgrDRAFT_1654</name>
</gene>
<protein>
    <submittedName>
        <fullName evidence="7">Outer membrane protein/peptidoglycan-associated (Lipo)protein</fullName>
    </submittedName>
</protein>
<feature type="region of interest" description="Disordered" evidence="5">
    <location>
        <begin position="305"/>
        <end position="325"/>
    </location>
</feature>
<reference evidence="8" key="1">
    <citation type="journal article" date="2012" name="Stand. Genomic Sci.">
        <title>Permanent draft genome sequence of the gliding predator Saprospira grandis strain Sa g1 (= HR1).</title>
        <authorList>
            <person name="Mavromatis K."/>
            <person name="Chertkov O."/>
            <person name="Lapidus A."/>
            <person name="Nolan M."/>
            <person name="Lucas S."/>
            <person name="Tice H."/>
            <person name="Del Rio T.G."/>
            <person name="Cheng J.F."/>
            <person name="Han C."/>
            <person name="Tapia R."/>
            <person name="Bruce D."/>
            <person name="Goodwin L.A."/>
            <person name="Pitluck S."/>
            <person name="Huntemann M."/>
            <person name="Liolios K."/>
            <person name="Pagani I."/>
            <person name="Ivanova N."/>
            <person name="Mikhailova N."/>
            <person name="Pati A."/>
            <person name="Chen A."/>
            <person name="Palaniappan K."/>
            <person name="Land M."/>
            <person name="Brambilla E.M."/>
            <person name="Rohde M."/>
            <person name="Spring S."/>
            <person name="Goker M."/>
            <person name="Detter J.C."/>
            <person name="Bristow J."/>
            <person name="Eisen J.A."/>
            <person name="Markowitz V."/>
            <person name="Hugenholtz P."/>
            <person name="Kyrpides N.C."/>
            <person name="Klenk H.P."/>
            <person name="Woyke T."/>
        </authorList>
    </citation>
    <scope>NUCLEOTIDE SEQUENCE [LARGE SCALE GENOMIC DNA]</scope>
    <source>
        <strain evidence="8">DSM 2844</strain>
    </source>
</reference>
<evidence type="ECO:0000313" key="8">
    <source>
        <dbReference type="Proteomes" id="UP000005113"/>
    </source>
</evidence>
<dbReference type="InterPro" id="IPR050330">
    <property type="entry name" value="Bact_OuterMem_StrucFunc"/>
</dbReference>
<keyword evidence="3" id="KW-0998">Cell outer membrane</keyword>
<name>J1I3Q2_9BACT</name>
<evidence type="ECO:0000259" key="6">
    <source>
        <dbReference type="PROSITE" id="PS51123"/>
    </source>
</evidence>
<dbReference type="GO" id="GO:0009279">
    <property type="term" value="C:cell outer membrane"/>
    <property type="evidence" value="ECO:0007669"/>
    <property type="project" value="UniProtKB-SubCell"/>
</dbReference>
<evidence type="ECO:0000256" key="2">
    <source>
        <dbReference type="ARBA" id="ARBA00023136"/>
    </source>
</evidence>
<dbReference type="InterPro" id="IPR006665">
    <property type="entry name" value="OmpA-like"/>
</dbReference>
<dbReference type="Proteomes" id="UP000005113">
    <property type="component" value="Unassembled WGS sequence"/>
</dbReference>
<evidence type="ECO:0000256" key="3">
    <source>
        <dbReference type="ARBA" id="ARBA00023237"/>
    </source>
</evidence>
<sequence>MLRRNYLVAVSLLFLMLAGLSSCVSSRRYKEEVTAKEAAEKNASEAERKRQEIQEELSGVQGELSKLKSSHKELTSDYELLQERYNQQQRLNKDLQSSYDKLLALNEKLKEEAASKKRELSEELSVKRRELERRERELKAEQERLEQLRKELQGKDANITDLEKYKKELEADLAARERRVKELEAAIAERDAKANALRAKLLEALKGFKDAGDLDVEIRNGKVYVSLSQKLLFSSGSARVDRRGVSALETLSGVLNRNKDLSILIEGHTDSDGDAKMNWDLSTDRALAVSQVLIKNEVDPARVTAAGRGEHAPKVSNDSPEGKAKNRRTEIILEPQLNEIMGILSQD</sequence>
<dbReference type="InterPro" id="IPR036737">
    <property type="entry name" value="OmpA-like_sf"/>
</dbReference>
<dbReference type="SUPFAM" id="SSF103088">
    <property type="entry name" value="OmpA-like"/>
    <property type="match status" value="1"/>
</dbReference>
<accession>J1I3Q2</accession>
<dbReference type="PROSITE" id="PS51257">
    <property type="entry name" value="PROKAR_LIPOPROTEIN"/>
    <property type="match status" value="1"/>
</dbReference>
<dbReference type="PANTHER" id="PTHR30329:SF21">
    <property type="entry name" value="LIPOPROTEIN YIAD-RELATED"/>
    <property type="match status" value="1"/>
</dbReference>
<dbReference type="CDD" id="cd07185">
    <property type="entry name" value="OmpA_C-like"/>
    <property type="match status" value="1"/>
</dbReference>
<feature type="region of interest" description="Disordered" evidence="5">
    <location>
        <begin position="35"/>
        <end position="68"/>
    </location>
</feature>
<dbReference type="RefSeq" id="WP_002658959.1">
    <property type="nucleotide sequence ID" value="NZ_JH719942.1"/>
</dbReference>
<comment type="subcellular location">
    <subcellularLocation>
        <location evidence="1">Cell outer membrane</location>
    </subcellularLocation>
</comment>
<evidence type="ECO:0000256" key="4">
    <source>
        <dbReference type="PROSITE-ProRule" id="PRU00473"/>
    </source>
</evidence>
<dbReference type="Gene3D" id="3.30.1330.60">
    <property type="entry name" value="OmpA-like domain"/>
    <property type="match status" value="1"/>
</dbReference>
<proteinExistence type="predicted"/>
<organism evidence="7 8">
    <name type="scientific">Saprospira grandis DSM 2844</name>
    <dbReference type="NCBI Taxonomy" id="694433"/>
    <lineage>
        <taxon>Bacteria</taxon>
        <taxon>Pseudomonadati</taxon>
        <taxon>Bacteroidota</taxon>
        <taxon>Saprospiria</taxon>
        <taxon>Saprospirales</taxon>
        <taxon>Saprospiraceae</taxon>
        <taxon>Saprospira</taxon>
    </lineage>
</organism>
<dbReference type="PRINTS" id="PR01021">
    <property type="entry name" value="OMPADOMAIN"/>
</dbReference>
<dbReference type="EMBL" id="JH719942">
    <property type="protein sequence ID" value="EJF53360.1"/>
    <property type="molecule type" value="Genomic_DNA"/>
</dbReference>
<dbReference type="AlphaFoldDB" id="J1I3Q2"/>
<dbReference type="Pfam" id="PF00691">
    <property type="entry name" value="OmpA"/>
    <property type="match status" value="1"/>
</dbReference>
<dbReference type="HOGENOM" id="CLU_016890_14_0_10"/>
<feature type="domain" description="OmpA-like" evidence="6">
    <location>
        <begin position="220"/>
        <end position="337"/>
    </location>
</feature>
<dbReference type="PROSITE" id="PS51123">
    <property type="entry name" value="OMPA_2"/>
    <property type="match status" value="1"/>
</dbReference>
<evidence type="ECO:0000256" key="1">
    <source>
        <dbReference type="ARBA" id="ARBA00004442"/>
    </source>
</evidence>
<dbReference type="Gene3D" id="1.10.287.1490">
    <property type="match status" value="1"/>
</dbReference>
<keyword evidence="2 4" id="KW-0472">Membrane</keyword>
<evidence type="ECO:0000256" key="5">
    <source>
        <dbReference type="SAM" id="MobiDB-lite"/>
    </source>
</evidence>
<dbReference type="OrthoDB" id="9815217at2"/>